<keyword evidence="3" id="KW-0862">Zinc</keyword>
<protein>
    <submittedName>
        <fullName evidence="8">Uncharacterized protein</fullName>
    </submittedName>
</protein>
<evidence type="ECO:0000256" key="3">
    <source>
        <dbReference type="ARBA" id="ARBA00022833"/>
    </source>
</evidence>
<dbReference type="Proteomes" id="UP001359559">
    <property type="component" value="Unassembled WGS sequence"/>
</dbReference>
<feature type="region of interest" description="Disordered" evidence="5">
    <location>
        <begin position="340"/>
        <end position="368"/>
    </location>
</feature>
<dbReference type="InterPro" id="IPR036885">
    <property type="entry name" value="SWIB_MDM2_dom_sf"/>
</dbReference>
<dbReference type="GO" id="GO:0003677">
    <property type="term" value="F:DNA binding"/>
    <property type="evidence" value="ECO:0007669"/>
    <property type="project" value="InterPro"/>
</dbReference>
<feature type="domain" description="DM2" evidence="7">
    <location>
        <begin position="254"/>
        <end position="337"/>
    </location>
</feature>
<dbReference type="CDD" id="cd10567">
    <property type="entry name" value="SWIB-MDM2_like"/>
    <property type="match status" value="1"/>
</dbReference>
<dbReference type="InterPro" id="IPR055198">
    <property type="entry name" value="NSD_PHD"/>
</dbReference>
<dbReference type="Gene3D" id="3.30.40.10">
    <property type="entry name" value="Zinc/RING finger domain, C3HC4 (zinc finger)"/>
    <property type="match status" value="1"/>
</dbReference>
<dbReference type="GO" id="GO:0008270">
    <property type="term" value="F:zinc ion binding"/>
    <property type="evidence" value="ECO:0007669"/>
    <property type="project" value="UniProtKB-KW"/>
</dbReference>
<organism evidence="8 9">
    <name type="scientific">Clitoria ternatea</name>
    <name type="common">Butterfly pea</name>
    <dbReference type="NCBI Taxonomy" id="43366"/>
    <lineage>
        <taxon>Eukaryota</taxon>
        <taxon>Viridiplantae</taxon>
        <taxon>Streptophyta</taxon>
        <taxon>Embryophyta</taxon>
        <taxon>Tracheophyta</taxon>
        <taxon>Spermatophyta</taxon>
        <taxon>Magnoliopsida</taxon>
        <taxon>eudicotyledons</taxon>
        <taxon>Gunneridae</taxon>
        <taxon>Pentapetalae</taxon>
        <taxon>rosids</taxon>
        <taxon>fabids</taxon>
        <taxon>Fabales</taxon>
        <taxon>Fabaceae</taxon>
        <taxon>Papilionoideae</taxon>
        <taxon>50 kb inversion clade</taxon>
        <taxon>NPAAA clade</taxon>
        <taxon>indigoferoid/millettioid clade</taxon>
        <taxon>Phaseoleae</taxon>
        <taxon>Clitoria</taxon>
    </lineage>
</organism>
<dbReference type="SMART" id="SM00249">
    <property type="entry name" value="PHD"/>
    <property type="match status" value="1"/>
</dbReference>
<dbReference type="Pfam" id="PF02201">
    <property type="entry name" value="SWIB"/>
    <property type="match status" value="1"/>
</dbReference>
<dbReference type="AlphaFoldDB" id="A0AAN9ITK0"/>
<keyword evidence="1" id="KW-0479">Metal-binding</keyword>
<dbReference type="Gene3D" id="1.10.245.10">
    <property type="entry name" value="SWIB/MDM2 domain"/>
    <property type="match status" value="1"/>
</dbReference>
<dbReference type="Gene3D" id="3.90.70.200">
    <property type="entry name" value="Plus-3 domain"/>
    <property type="match status" value="1"/>
</dbReference>
<dbReference type="SUPFAM" id="SSF159042">
    <property type="entry name" value="Plus3-like"/>
    <property type="match status" value="1"/>
</dbReference>
<feature type="compositionally biased region" description="Basic and acidic residues" evidence="5">
    <location>
        <begin position="214"/>
        <end position="232"/>
    </location>
</feature>
<evidence type="ECO:0000256" key="4">
    <source>
        <dbReference type="SAM" id="Coils"/>
    </source>
</evidence>
<feature type="domain" description="Plus3" evidence="6">
    <location>
        <begin position="394"/>
        <end position="519"/>
    </location>
</feature>
<feature type="coiled-coil region" evidence="4">
    <location>
        <begin position="504"/>
        <end position="540"/>
    </location>
</feature>
<dbReference type="InterPro" id="IPR004343">
    <property type="entry name" value="Plus-3_dom"/>
</dbReference>
<dbReference type="InterPro" id="IPR003121">
    <property type="entry name" value="SWIB_MDM2_domain"/>
</dbReference>
<evidence type="ECO:0000313" key="8">
    <source>
        <dbReference type="EMBL" id="KAK7285886.1"/>
    </source>
</evidence>
<dbReference type="SUPFAM" id="SSF47592">
    <property type="entry name" value="SWIB/MDM2 domain"/>
    <property type="match status" value="1"/>
</dbReference>
<feature type="compositionally biased region" description="Basic and acidic residues" evidence="5">
    <location>
        <begin position="359"/>
        <end position="368"/>
    </location>
</feature>
<dbReference type="InterPro" id="IPR013083">
    <property type="entry name" value="Znf_RING/FYVE/PHD"/>
</dbReference>
<evidence type="ECO:0000256" key="1">
    <source>
        <dbReference type="ARBA" id="ARBA00022723"/>
    </source>
</evidence>
<dbReference type="InterPro" id="IPR058668">
    <property type="entry name" value="NERD_dom"/>
</dbReference>
<dbReference type="SMART" id="SM00719">
    <property type="entry name" value="Plus3"/>
    <property type="match status" value="1"/>
</dbReference>
<dbReference type="InterPro" id="IPR001965">
    <property type="entry name" value="Znf_PHD"/>
</dbReference>
<dbReference type="SUPFAM" id="SSF57903">
    <property type="entry name" value="FYVE/PHD zinc finger"/>
    <property type="match status" value="1"/>
</dbReference>
<dbReference type="PANTHER" id="PTHR46851:SF22">
    <property type="entry name" value="ZINC ION BINDING _ DNA BINDING PROTEIN"/>
    <property type="match status" value="1"/>
</dbReference>
<dbReference type="Pfam" id="PF25980">
    <property type="entry name" value="NERD_plant"/>
    <property type="match status" value="1"/>
</dbReference>
<evidence type="ECO:0000313" key="9">
    <source>
        <dbReference type="Proteomes" id="UP001359559"/>
    </source>
</evidence>
<dbReference type="CDD" id="cd15568">
    <property type="entry name" value="PHD5_NSD"/>
    <property type="match status" value="1"/>
</dbReference>
<dbReference type="PANTHER" id="PTHR46851">
    <property type="entry name" value="OS01G0884500 PROTEIN"/>
    <property type="match status" value="1"/>
</dbReference>
<dbReference type="EMBL" id="JAYKXN010000005">
    <property type="protein sequence ID" value="KAK7285886.1"/>
    <property type="molecule type" value="Genomic_DNA"/>
</dbReference>
<name>A0AAN9ITK0_CLITE</name>
<dbReference type="Pfam" id="PF03126">
    <property type="entry name" value="Plus-3"/>
    <property type="match status" value="1"/>
</dbReference>
<keyword evidence="2" id="KW-0863">Zinc-finger</keyword>
<keyword evidence="9" id="KW-1185">Reference proteome</keyword>
<sequence>MANNTQEPKNFFCLQEQEQQERREEDWCFKCKEGGDLVICDHRNCAKAYHPDCVGKDDSFFANAKAKYWVCDRHHCFKCYKPPKFYCLGCPIAVCKRCLDGSEFTVVKGVKGLCDDCSELVEMIEQNLEHDSEGNKITFDDRETCECLFKEYWEIIKVEEGLTGDDVTAAQHNYKKGNRLMEHESFSEGEEENQNDSMSPDSDEDFKPAKRKRSNSEKFKRWSFSKGEEDRQNGCMSLDSDEDCNPSKSKKSNPEEFMGWGSKPLINFLVSIGKYEREPLTQWSVKSLIYEYIKVKNLLHPKDKRKFLPDEKLFPIFRKKVVPKTEIYALLEFHFAKKLDGSSGETSDDQVKKGSTGKHPNDPTESMESKLSRLIGKPLLKKGDLFTKPSRFASINATNLNLIYLKQSLLVELSEHTESFTGKVVGTFVRAKVDSNNARQGKSHHLVRVLGVVCDEKSNAVLLQVSLMSEAIPISKLSDEDFKEQDCEDLRQKVEIGLLPKLTVVELKEKAKSLHEDITKHRIRKRLVQLQNQIDRANLSGRNRQYPFYERERLERSLEQEQVLKCEPSICIEYIEARYDDTEETDTQDQ</sequence>
<dbReference type="PROSITE" id="PS51925">
    <property type="entry name" value="SWIB_MDM2"/>
    <property type="match status" value="1"/>
</dbReference>
<evidence type="ECO:0000259" key="6">
    <source>
        <dbReference type="PROSITE" id="PS51360"/>
    </source>
</evidence>
<proteinExistence type="predicted"/>
<evidence type="ECO:0000259" key="7">
    <source>
        <dbReference type="PROSITE" id="PS51925"/>
    </source>
</evidence>
<dbReference type="PROSITE" id="PS51360">
    <property type="entry name" value="PLUS3"/>
    <property type="match status" value="1"/>
</dbReference>
<dbReference type="InterPro" id="IPR045894">
    <property type="entry name" value="At5g08430-like"/>
</dbReference>
<evidence type="ECO:0000256" key="2">
    <source>
        <dbReference type="ARBA" id="ARBA00022771"/>
    </source>
</evidence>
<accession>A0AAN9ITK0</accession>
<evidence type="ECO:0000256" key="5">
    <source>
        <dbReference type="SAM" id="MobiDB-lite"/>
    </source>
</evidence>
<dbReference type="InterPro" id="IPR036128">
    <property type="entry name" value="Plus3-like_sf"/>
</dbReference>
<gene>
    <name evidence="8" type="ORF">RJT34_20671</name>
</gene>
<keyword evidence="4" id="KW-0175">Coiled coil</keyword>
<reference evidence="8 9" key="1">
    <citation type="submission" date="2024-01" db="EMBL/GenBank/DDBJ databases">
        <title>The genomes of 5 underutilized Papilionoideae crops provide insights into root nodulation and disease resistance.</title>
        <authorList>
            <person name="Yuan L."/>
        </authorList>
    </citation>
    <scope>NUCLEOTIDE SEQUENCE [LARGE SCALE GENOMIC DNA]</scope>
    <source>
        <strain evidence="8">LY-2023</strain>
        <tissue evidence="8">Leaf</tissue>
    </source>
</reference>
<comment type="caution">
    <text evidence="8">The sequence shown here is derived from an EMBL/GenBank/DDBJ whole genome shotgun (WGS) entry which is preliminary data.</text>
</comment>
<dbReference type="InterPro" id="IPR011011">
    <property type="entry name" value="Znf_FYVE_PHD"/>
</dbReference>
<dbReference type="Pfam" id="PF22908">
    <property type="entry name" value="PHD_NSD"/>
    <property type="match status" value="1"/>
</dbReference>
<feature type="region of interest" description="Disordered" evidence="5">
    <location>
        <begin position="183"/>
        <end position="256"/>
    </location>
</feature>